<evidence type="ECO:0000256" key="4">
    <source>
        <dbReference type="ARBA" id="ARBA00022989"/>
    </source>
</evidence>
<feature type="region of interest" description="Disordered" evidence="6">
    <location>
        <begin position="246"/>
        <end position="268"/>
    </location>
</feature>
<organism evidence="9">
    <name type="scientific">Cyprideis torosa</name>
    <dbReference type="NCBI Taxonomy" id="163714"/>
    <lineage>
        <taxon>Eukaryota</taxon>
        <taxon>Metazoa</taxon>
        <taxon>Ecdysozoa</taxon>
        <taxon>Arthropoda</taxon>
        <taxon>Crustacea</taxon>
        <taxon>Oligostraca</taxon>
        <taxon>Ostracoda</taxon>
        <taxon>Podocopa</taxon>
        <taxon>Podocopida</taxon>
        <taxon>Cytherocopina</taxon>
        <taxon>Cytheroidea</taxon>
        <taxon>Cytherideidae</taxon>
        <taxon>Cyprideis</taxon>
    </lineage>
</organism>
<dbReference type="Gene3D" id="1.20.1250.20">
    <property type="entry name" value="MFS general substrate transporter like domains"/>
    <property type="match status" value="2"/>
</dbReference>
<dbReference type="InterPro" id="IPR024989">
    <property type="entry name" value="MFS_assoc_dom"/>
</dbReference>
<dbReference type="EMBL" id="OB660396">
    <property type="protein sequence ID" value="CAD7224554.1"/>
    <property type="molecule type" value="Genomic_DNA"/>
</dbReference>
<dbReference type="PANTHER" id="PTHR16172">
    <property type="entry name" value="MAJOR FACILITATOR SUPERFAMILY DOMAIN-CONTAINING PROTEIN 6-LIKE"/>
    <property type="match status" value="1"/>
</dbReference>
<feature type="transmembrane region" description="Helical" evidence="7">
    <location>
        <begin position="68"/>
        <end position="89"/>
    </location>
</feature>
<evidence type="ECO:0000256" key="7">
    <source>
        <dbReference type="SAM" id="Phobius"/>
    </source>
</evidence>
<keyword evidence="8" id="KW-0732">Signal</keyword>
<name>A0A7R8W545_9CRUS</name>
<keyword evidence="5 7" id="KW-0472">Membrane</keyword>
<evidence type="ECO:0000256" key="2">
    <source>
        <dbReference type="ARBA" id="ARBA00005241"/>
    </source>
</evidence>
<feature type="transmembrane region" description="Helical" evidence="7">
    <location>
        <begin position="563"/>
        <end position="581"/>
    </location>
</feature>
<dbReference type="PANTHER" id="PTHR16172:SF41">
    <property type="entry name" value="MAJOR FACILITATOR SUPERFAMILY DOMAIN-CONTAINING PROTEIN 6-LIKE"/>
    <property type="match status" value="1"/>
</dbReference>
<comment type="subcellular location">
    <subcellularLocation>
        <location evidence="1">Membrane</location>
        <topology evidence="1">Multi-pass membrane protein</topology>
    </subcellularLocation>
</comment>
<evidence type="ECO:0000313" key="9">
    <source>
        <dbReference type="EMBL" id="CAD7224554.1"/>
    </source>
</evidence>
<proteinExistence type="inferred from homology"/>
<gene>
    <name evidence="9" type="ORF">CTOB1V02_LOCUS2511</name>
</gene>
<accession>A0A7R8W545</accession>
<feature type="chain" id="PRO_5043736435" evidence="8">
    <location>
        <begin position="25"/>
        <end position="745"/>
    </location>
</feature>
<reference evidence="9" key="1">
    <citation type="submission" date="2020-11" db="EMBL/GenBank/DDBJ databases">
        <authorList>
            <person name="Tran Van P."/>
        </authorList>
    </citation>
    <scope>NUCLEOTIDE SEQUENCE</scope>
</reference>
<feature type="compositionally biased region" description="Pro residues" evidence="6">
    <location>
        <begin position="729"/>
        <end position="738"/>
    </location>
</feature>
<evidence type="ECO:0000256" key="6">
    <source>
        <dbReference type="SAM" id="MobiDB-lite"/>
    </source>
</evidence>
<feature type="transmembrane region" description="Helical" evidence="7">
    <location>
        <begin position="638"/>
        <end position="661"/>
    </location>
</feature>
<dbReference type="Pfam" id="PF12832">
    <property type="entry name" value="MFS_1_like"/>
    <property type="match status" value="1"/>
</dbReference>
<protein>
    <submittedName>
        <fullName evidence="9">Uncharacterized protein</fullName>
    </submittedName>
</protein>
<feature type="transmembrane region" description="Helical" evidence="7">
    <location>
        <begin position="673"/>
        <end position="691"/>
    </location>
</feature>
<dbReference type="OrthoDB" id="515887at2759"/>
<evidence type="ECO:0000256" key="5">
    <source>
        <dbReference type="ARBA" id="ARBA00023136"/>
    </source>
</evidence>
<feature type="region of interest" description="Disordered" evidence="6">
    <location>
        <begin position="724"/>
        <end position="745"/>
    </location>
</feature>
<feature type="transmembrane region" description="Helical" evidence="7">
    <location>
        <begin position="101"/>
        <end position="123"/>
    </location>
</feature>
<dbReference type="SUPFAM" id="SSF103473">
    <property type="entry name" value="MFS general substrate transporter"/>
    <property type="match status" value="2"/>
</dbReference>
<dbReference type="InterPro" id="IPR036259">
    <property type="entry name" value="MFS_trans_sf"/>
</dbReference>
<evidence type="ECO:0000256" key="1">
    <source>
        <dbReference type="ARBA" id="ARBA00004141"/>
    </source>
</evidence>
<dbReference type="GO" id="GO:0016020">
    <property type="term" value="C:membrane"/>
    <property type="evidence" value="ECO:0007669"/>
    <property type="project" value="UniProtKB-SubCell"/>
</dbReference>
<feature type="transmembrane region" description="Helical" evidence="7">
    <location>
        <begin position="593"/>
        <end position="618"/>
    </location>
</feature>
<keyword evidence="4 7" id="KW-1133">Transmembrane helix</keyword>
<keyword evidence="3 7" id="KW-0812">Transmembrane</keyword>
<dbReference type="InterPro" id="IPR051717">
    <property type="entry name" value="MFS_MFSD6"/>
</dbReference>
<comment type="similarity">
    <text evidence="2">Belongs to the major facilitator superfamily. MFSD6 family.</text>
</comment>
<feature type="transmembrane region" description="Helical" evidence="7">
    <location>
        <begin position="534"/>
        <end position="557"/>
    </location>
</feature>
<feature type="transmembrane region" description="Helical" evidence="7">
    <location>
        <begin position="697"/>
        <end position="715"/>
    </location>
</feature>
<dbReference type="AlphaFoldDB" id="A0A7R8W545"/>
<evidence type="ECO:0000256" key="8">
    <source>
        <dbReference type="SAM" id="SignalP"/>
    </source>
</evidence>
<evidence type="ECO:0000256" key="3">
    <source>
        <dbReference type="ARBA" id="ARBA00022692"/>
    </source>
</evidence>
<sequence length="745" mass="81696">MGFVDSSLLPLKLLLFTFYGDTGAEVVTGHLGASAEVVTGHLGASAEVVTGHLGASADQNCGAALAPFALGSFLLFSTCLGCVLPFLTAHLRWLGFSSQEATFVQSVTPFVLVLGPPIAGIIADKLGRLKTLLILCLLLSEFFDLMMKPEASWKRSTMRWEVREFGHTYYKKNDERVLSPRISERVLSLRISERVLSPRISERVLSPRISERVLSPRISERVLSPIDALVGDRCVLLPPIEKGREWSDEMRSEARPEQPAHGGRKEGREGGFFNSFSLPLAASIENSETVSGLSLTALLFVPALPRTRSSWTPNITFTCSPEASAVVVNKCGDTCPIPARRHLLSFSVSACRIRCNHTVFPDRLRRTMGGYPNLCVSKFGEPDPERSQCREMGATFEEDPFLFSSPLPRYVKKPFTCYYPLILFQYQGEEYTRLSCPNVEPGCAVWCDAKETVAPYPSHARPAPAEGVPEQINKLRRSPRPGFNDSSVCRVAQEGTAAAPGELRLPRSRPHGALWNSPLWSFFLYLSLRSLAELLPATAVALLNTLTLTVLSAHPLASFGQQHLWAVMGFGFFAPLCGYLMDYHRGLFGVADFAPCFYALDALLLLSALLVAVLPVPFPRPRENKWWRNLSVHILASGQVWALFGLALVCGVFWGALEIFLPPYLLELGSSRLTLGLGVTAGVLPAIPLLFFSRPILRLAGCFNLGAIALIVYALRQAGSRHSEAELRPLPPPPPSSPSPFLVGH</sequence>
<feature type="signal peptide" evidence="8">
    <location>
        <begin position="1"/>
        <end position="24"/>
    </location>
</feature>